<evidence type="ECO:0000256" key="1">
    <source>
        <dbReference type="ARBA" id="ARBA00004141"/>
    </source>
</evidence>
<sequence>MAGLNVSFAFFVSIVAICEVVRQISKRFIPLGVYRCLAKELASSLQLCACCLELRMLVELGPWGGGFGPDVTLTLLFLLFLVHGFSFGGASANPMVCLQEFLIMESSFVATTVKILAQFAGMEAGRIFTKLFWSWELTELHLIQNLMAFDCSSSIQTSLSQGIYVEGGCSFFFHLVALKFQHSRVLYRVPVVALLVTVLAYTAGLSTGAFYNPALATAVTFHCSGNNLQEYIQVYWLGPLTGMLIAVLLFQGNIPRLFQKNLLYNQRSKYKTPKVKAVSVPAAVVKRIGKSIEKKNGGGNYSVVEAEGSPGPHLS</sequence>
<proteinExistence type="inferred from homology"/>
<comment type="similarity">
    <text evidence="2">Belongs to the MIP/aquaporin (TC 1.A.8) family. AQP11/AQP12 subfamily.</text>
</comment>
<gene>
    <name evidence="10" type="primary">LOC109315381</name>
</gene>
<dbReference type="OMA" id="MIKNLMA"/>
<dbReference type="InterPro" id="IPR051883">
    <property type="entry name" value="AQP11/12_channel"/>
</dbReference>
<keyword evidence="5" id="KW-0677">Repeat</keyword>
<name>A0A7M4ERD3_CROPO</name>
<evidence type="ECO:0000256" key="6">
    <source>
        <dbReference type="ARBA" id="ARBA00022989"/>
    </source>
</evidence>
<dbReference type="GeneTree" id="ENSGT00530000063816"/>
<feature type="region of interest" description="Disordered" evidence="9">
    <location>
        <begin position="293"/>
        <end position="315"/>
    </location>
</feature>
<dbReference type="FunFam" id="1.20.1080.10:FF:000018">
    <property type="entry name" value="Aquaporin"/>
    <property type="match status" value="1"/>
</dbReference>
<dbReference type="Ensembl" id="ENSCPRT00005015794.1">
    <property type="protein sequence ID" value="ENSCPRP00005013445.1"/>
    <property type="gene ID" value="ENSCPRG00005009514.1"/>
</dbReference>
<keyword evidence="7 8" id="KW-0472">Membrane</keyword>
<organism evidence="10 11">
    <name type="scientific">Crocodylus porosus</name>
    <name type="common">Saltwater crocodile</name>
    <name type="synonym">Estuarine crocodile</name>
    <dbReference type="NCBI Taxonomy" id="8502"/>
    <lineage>
        <taxon>Eukaryota</taxon>
        <taxon>Metazoa</taxon>
        <taxon>Chordata</taxon>
        <taxon>Craniata</taxon>
        <taxon>Vertebrata</taxon>
        <taxon>Euteleostomi</taxon>
        <taxon>Archelosauria</taxon>
        <taxon>Archosauria</taxon>
        <taxon>Crocodylia</taxon>
        <taxon>Longirostres</taxon>
        <taxon>Crocodylidae</taxon>
        <taxon>Crocodylus</taxon>
    </lineage>
</organism>
<dbReference type="AlphaFoldDB" id="A0A7M4ERD3"/>
<dbReference type="Pfam" id="PF00230">
    <property type="entry name" value="MIP"/>
    <property type="match status" value="1"/>
</dbReference>
<dbReference type="Proteomes" id="UP000594220">
    <property type="component" value="Unplaced"/>
</dbReference>
<keyword evidence="6 8" id="KW-1133">Transmembrane helix</keyword>
<evidence type="ECO:0000256" key="9">
    <source>
        <dbReference type="SAM" id="MobiDB-lite"/>
    </source>
</evidence>
<protein>
    <recommendedName>
        <fullName evidence="8">Aquaporin</fullName>
    </recommendedName>
</protein>
<dbReference type="InterPro" id="IPR023265">
    <property type="entry name" value="Aquaporin_12"/>
</dbReference>
<accession>A0A7M4ERD3</accession>
<evidence type="ECO:0000256" key="8">
    <source>
        <dbReference type="PIRNR" id="PIRNR017529"/>
    </source>
</evidence>
<reference evidence="10" key="1">
    <citation type="submission" date="2025-08" db="UniProtKB">
        <authorList>
            <consortium name="Ensembl"/>
        </authorList>
    </citation>
    <scope>IDENTIFICATION</scope>
</reference>
<dbReference type="GO" id="GO:0015267">
    <property type="term" value="F:channel activity"/>
    <property type="evidence" value="ECO:0007669"/>
    <property type="project" value="InterPro"/>
</dbReference>
<dbReference type="PANTHER" id="PTHR21191:SF8">
    <property type="entry name" value="AQUAPORIN-12A-RELATED"/>
    <property type="match status" value="1"/>
</dbReference>
<comment type="subcellular location">
    <subcellularLocation>
        <location evidence="1">Membrane</location>
        <topology evidence="1">Multi-pass membrane protein</topology>
    </subcellularLocation>
</comment>
<evidence type="ECO:0000256" key="5">
    <source>
        <dbReference type="ARBA" id="ARBA00022737"/>
    </source>
</evidence>
<reference evidence="10" key="2">
    <citation type="submission" date="2025-09" db="UniProtKB">
        <authorList>
            <consortium name="Ensembl"/>
        </authorList>
    </citation>
    <scope>IDENTIFICATION</scope>
</reference>
<dbReference type="InterPro" id="IPR016697">
    <property type="entry name" value="Aquaporin_11/12"/>
</dbReference>
<dbReference type="SUPFAM" id="SSF81338">
    <property type="entry name" value="Aquaporin-like"/>
    <property type="match status" value="1"/>
</dbReference>
<dbReference type="Gene3D" id="1.20.1080.10">
    <property type="entry name" value="Glycerol uptake facilitator protein"/>
    <property type="match status" value="1"/>
</dbReference>
<evidence type="ECO:0000313" key="11">
    <source>
        <dbReference type="Proteomes" id="UP000594220"/>
    </source>
</evidence>
<keyword evidence="3" id="KW-0813">Transport</keyword>
<evidence type="ECO:0000256" key="3">
    <source>
        <dbReference type="ARBA" id="ARBA00022448"/>
    </source>
</evidence>
<dbReference type="PRINTS" id="PR02025">
    <property type="entry name" value="AQUAPORIN12"/>
</dbReference>
<dbReference type="InterPro" id="IPR023271">
    <property type="entry name" value="Aquaporin-like"/>
</dbReference>
<evidence type="ECO:0000256" key="7">
    <source>
        <dbReference type="ARBA" id="ARBA00023136"/>
    </source>
</evidence>
<dbReference type="PANTHER" id="PTHR21191">
    <property type="entry name" value="AQUAPORIN"/>
    <property type="match status" value="1"/>
</dbReference>
<evidence type="ECO:0000313" key="10">
    <source>
        <dbReference type="Ensembl" id="ENSCPRP00005013445.1"/>
    </source>
</evidence>
<dbReference type="PIRSF" id="PIRSF017529">
    <property type="entry name" value="Aquaporin_11/12"/>
    <property type="match status" value="1"/>
</dbReference>
<dbReference type="InterPro" id="IPR000425">
    <property type="entry name" value="MIP"/>
</dbReference>
<evidence type="ECO:0000256" key="4">
    <source>
        <dbReference type="ARBA" id="ARBA00022692"/>
    </source>
</evidence>
<keyword evidence="11" id="KW-1185">Reference proteome</keyword>
<feature type="transmembrane region" description="Helical" evidence="8">
    <location>
        <begin position="6"/>
        <end position="25"/>
    </location>
</feature>
<feature type="transmembrane region" description="Helical" evidence="8">
    <location>
        <begin position="185"/>
        <end position="211"/>
    </location>
</feature>
<dbReference type="GO" id="GO:0005737">
    <property type="term" value="C:cytoplasm"/>
    <property type="evidence" value="ECO:0007669"/>
    <property type="project" value="TreeGrafter"/>
</dbReference>
<keyword evidence="4 8" id="KW-0812">Transmembrane</keyword>
<feature type="transmembrane region" description="Helical" evidence="8">
    <location>
        <begin position="231"/>
        <end position="250"/>
    </location>
</feature>
<comment type="caution">
    <text evidence="8">Lacks conserved residue(s) required for the propagation of feature annotation.</text>
</comment>
<dbReference type="GO" id="GO:0016020">
    <property type="term" value="C:membrane"/>
    <property type="evidence" value="ECO:0007669"/>
    <property type="project" value="UniProtKB-SubCell"/>
</dbReference>
<evidence type="ECO:0000256" key="2">
    <source>
        <dbReference type="ARBA" id="ARBA00005900"/>
    </source>
</evidence>